<accession>A0ABN3MXG1</accession>
<dbReference type="InterPro" id="IPR042097">
    <property type="entry name" value="Aminopeptidase_N-like_N_sf"/>
</dbReference>
<evidence type="ECO:0000313" key="16">
    <source>
        <dbReference type="EMBL" id="GAA2510777.1"/>
    </source>
</evidence>
<keyword evidence="10" id="KW-0482">Metalloprotease</keyword>
<evidence type="ECO:0000256" key="1">
    <source>
        <dbReference type="ARBA" id="ARBA00000098"/>
    </source>
</evidence>
<evidence type="ECO:0000256" key="8">
    <source>
        <dbReference type="ARBA" id="ARBA00022801"/>
    </source>
</evidence>
<evidence type="ECO:0000313" key="17">
    <source>
        <dbReference type="Proteomes" id="UP001499978"/>
    </source>
</evidence>
<dbReference type="InterPro" id="IPR014782">
    <property type="entry name" value="Peptidase_M1_dom"/>
</dbReference>
<evidence type="ECO:0000256" key="3">
    <source>
        <dbReference type="ARBA" id="ARBA00010136"/>
    </source>
</evidence>
<evidence type="ECO:0000256" key="9">
    <source>
        <dbReference type="ARBA" id="ARBA00022833"/>
    </source>
</evidence>
<dbReference type="SUPFAM" id="SSF63737">
    <property type="entry name" value="Leukotriene A4 hydrolase N-terminal domain"/>
    <property type="match status" value="1"/>
</dbReference>
<evidence type="ECO:0000259" key="15">
    <source>
        <dbReference type="Pfam" id="PF17900"/>
    </source>
</evidence>
<keyword evidence="17" id="KW-1185">Reference proteome</keyword>
<evidence type="ECO:0000256" key="5">
    <source>
        <dbReference type="ARBA" id="ARBA00015611"/>
    </source>
</evidence>
<keyword evidence="13" id="KW-0732">Signal</keyword>
<protein>
    <recommendedName>
        <fullName evidence="5">Aminopeptidase N</fullName>
        <ecNumber evidence="4">3.4.11.2</ecNumber>
    </recommendedName>
    <alternativeName>
        <fullName evidence="11">Alanine aminopeptidase</fullName>
    </alternativeName>
    <alternativeName>
        <fullName evidence="12">Lysyl aminopeptidase</fullName>
    </alternativeName>
</protein>
<dbReference type="RefSeq" id="WP_344166799.1">
    <property type="nucleotide sequence ID" value="NZ_BAAARY010000001.1"/>
</dbReference>
<dbReference type="Gene3D" id="2.60.40.1730">
    <property type="entry name" value="tricorn interacting facor f3 domain"/>
    <property type="match status" value="1"/>
</dbReference>
<evidence type="ECO:0000259" key="14">
    <source>
        <dbReference type="Pfam" id="PF01433"/>
    </source>
</evidence>
<evidence type="ECO:0000256" key="11">
    <source>
        <dbReference type="ARBA" id="ARBA00029811"/>
    </source>
</evidence>
<feature type="signal peptide" evidence="13">
    <location>
        <begin position="1"/>
        <end position="23"/>
    </location>
</feature>
<evidence type="ECO:0000256" key="6">
    <source>
        <dbReference type="ARBA" id="ARBA00022670"/>
    </source>
</evidence>
<dbReference type="PANTHER" id="PTHR11533">
    <property type="entry name" value="PROTEASE M1 ZINC METALLOPROTEASE"/>
    <property type="match status" value="1"/>
</dbReference>
<keyword evidence="8" id="KW-0378">Hydrolase</keyword>
<keyword evidence="7" id="KW-0479">Metal-binding</keyword>
<dbReference type="EC" id="3.4.11.2" evidence="4"/>
<comment type="caution">
    <text evidence="16">The sequence shown here is derived from an EMBL/GenBank/DDBJ whole genome shotgun (WGS) entry which is preliminary data.</text>
</comment>
<sequence length="505" mass="55409">MRSAFLALSAALTLTLVAPPALAADPTVGSPGVGDSYYPMYGNGGYDVAHYDVRLRYYPEDGRLTGATTILATATSNLTRFNLDFALDVTSVRVNGLPAEFTRQGGHELVITPAKALAKGQSVTIVVQYADKPATKTVDGYSAFKRTTDGFTMVGQPEAAWWWYPSNDHPTDKATFDVSVLAPEGLAALSNGVQLGDPATPIKGWKRWSWRNSQPTAPYLQFVVVGDYEITKDDINGLPVINAYHRGLGDATPAAKASIERSSEIVEWAERFYGPYPFTSLGGVAGPVDGFRNALETQGRPVYGAGFWRRGTNTSVVVHELAHQWFGDSVSVADWRNIWLNEGFATYSQWLWSEESGEGSAQELFDYTYAANPADSAFWQTKPGDPGSGDLFHTAVYNRGAMAVHQIRLAMGDEAFFPFLQEWLARNKYGVGTIARFQAHAEVNAGKSLDEVFKTWLFKPGKPELPGRTALVAPQRPKSWLEIQRAAAEAHADHDCLDHHHHHNH</sequence>
<dbReference type="Gene3D" id="1.10.390.10">
    <property type="entry name" value="Neutral Protease Domain 2"/>
    <property type="match status" value="1"/>
</dbReference>
<keyword evidence="6" id="KW-0645">Protease</keyword>
<dbReference type="EMBL" id="BAAARY010000001">
    <property type="protein sequence ID" value="GAA2510777.1"/>
    <property type="molecule type" value="Genomic_DNA"/>
</dbReference>
<evidence type="ECO:0000256" key="13">
    <source>
        <dbReference type="SAM" id="SignalP"/>
    </source>
</evidence>
<dbReference type="InterPro" id="IPR027268">
    <property type="entry name" value="Peptidase_M4/M1_CTD_sf"/>
</dbReference>
<dbReference type="InterPro" id="IPR050344">
    <property type="entry name" value="Peptidase_M1_aminopeptidases"/>
</dbReference>
<name>A0ABN3MXG1_9ACTN</name>
<evidence type="ECO:0000256" key="4">
    <source>
        <dbReference type="ARBA" id="ARBA00012564"/>
    </source>
</evidence>
<evidence type="ECO:0000256" key="2">
    <source>
        <dbReference type="ARBA" id="ARBA00001947"/>
    </source>
</evidence>
<feature type="domain" description="Aminopeptidase N-like N-terminal" evidence="15">
    <location>
        <begin position="50"/>
        <end position="220"/>
    </location>
</feature>
<dbReference type="CDD" id="cd09603">
    <property type="entry name" value="M1_APN_like"/>
    <property type="match status" value="1"/>
</dbReference>
<organism evidence="16 17">
    <name type="scientific">Pilimelia columellifera subsp. columellifera</name>
    <dbReference type="NCBI Taxonomy" id="706583"/>
    <lineage>
        <taxon>Bacteria</taxon>
        <taxon>Bacillati</taxon>
        <taxon>Actinomycetota</taxon>
        <taxon>Actinomycetes</taxon>
        <taxon>Micromonosporales</taxon>
        <taxon>Micromonosporaceae</taxon>
        <taxon>Pilimelia</taxon>
    </lineage>
</organism>
<dbReference type="Pfam" id="PF01433">
    <property type="entry name" value="Peptidase_M1"/>
    <property type="match status" value="1"/>
</dbReference>
<keyword evidence="9" id="KW-0862">Zinc</keyword>
<comment type="cofactor">
    <cofactor evidence="2">
        <name>Zn(2+)</name>
        <dbReference type="ChEBI" id="CHEBI:29105"/>
    </cofactor>
</comment>
<dbReference type="InterPro" id="IPR045357">
    <property type="entry name" value="Aminopeptidase_N-like_N"/>
</dbReference>
<dbReference type="Proteomes" id="UP001499978">
    <property type="component" value="Unassembled WGS sequence"/>
</dbReference>
<dbReference type="PANTHER" id="PTHR11533:SF297">
    <property type="entry name" value="AMINOPEPTIDASE N"/>
    <property type="match status" value="1"/>
</dbReference>
<feature type="domain" description="Peptidase M1 membrane alanine aminopeptidase" evidence="14">
    <location>
        <begin position="312"/>
        <end position="456"/>
    </location>
</feature>
<comment type="catalytic activity">
    <reaction evidence="1">
        <text>Release of an N-terminal amino acid, Xaa-|-Yaa- from a peptide, amide or arylamide. Xaa is preferably Ala, but may be most amino acids including Pro (slow action). When a terminal hydrophobic residue is followed by a prolyl residue, the two may be released as an intact Xaa-Pro dipeptide.</text>
        <dbReference type="EC" id="3.4.11.2"/>
    </reaction>
</comment>
<feature type="chain" id="PRO_5046417670" description="Aminopeptidase N" evidence="13">
    <location>
        <begin position="24"/>
        <end position="505"/>
    </location>
</feature>
<proteinExistence type="inferred from homology"/>
<dbReference type="PRINTS" id="PR00756">
    <property type="entry name" value="ALADIPTASE"/>
</dbReference>
<evidence type="ECO:0000256" key="12">
    <source>
        <dbReference type="ARBA" id="ARBA00031533"/>
    </source>
</evidence>
<dbReference type="Pfam" id="PF17900">
    <property type="entry name" value="Peptidase_M1_N"/>
    <property type="match status" value="1"/>
</dbReference>
<dbReference type="InterPro" id="IPR001930">
    <property type="entry name" value="Peptidase_M1"/>
</dbReference>
<gene>
    <name evidence="16" type="ORF">GCM10010201_01960</name>
</gene>
<evidence type="ECO:0000256" key="10">
    <source>
        <dbReference type="ARBA" id="ARBA00023049"/>
    </source>
</evidence>
<dbReference type="SUPFAM" id="SSF55486">
    <property type="entry name" value="Metalloproteases ('zincins'), catalytic domain"/>
    <property type="match status" value="1"/>
</dbReference>
<comment type="similarity">
    <text evidence="3">Belongs to the peptidase M1 family.</text>
</comment>
<reference evidence="16 17" key="1">
    <citation type="journal article" date="2019" name="Int. J. Syst. Evol. Microbiol.">
        <title>The Global Catalogue of Microorganisms (GCM) 10K type strain sequencing project: providing services to taxonomists for standard genome sequencing and annotation.</title>
        <authorList>
            <consortium name="The Broad Institute Genomics Platform"/>
            <consortium name="The Broad Institute Genome Sequencing Center for Infectious Disease"/>
            <person name="Wu L."/>
            <person name="Ma J."/>
        </authorList>
    </citation>
    <scope>NUCLEOTIDE SEQUENCE [LARGE SCALE GENOMIC DNA]</scope>
    <source>
        <strain evidence="16 17">JCM 3367</strain>
    </source>
</reference>
<evidence type="ECO:0000256" key="7">
    <source>
        <dbReference type="ARBA" id="ARBA00022723"/>
    </source>
</evidence>